<proteinExistence type="predicted"/>
<dbReference type="GO" id="GO:0003700">
    <property type="term" value="F:DNA-binding transcription factor activity"/>
    <property type="evidence" value="ECO:0007669"/>
    <property type="project" value="InterPro"/>
</dbReference>
<dbReference type="EMBL" id="JAXCGZ010017239">
    <property type="protein sequence ID" value="KAK7068454.1"/>
    <property type="molecule type" value="Genomic_DNA"/>
</dbReference>
<organism evidence="1 2">
    <name type="scientific">Halocaridina rubra</name>
    <name type="common">Hawaiian red shrimp</name>
    <dbReference type="NCBI Taxonomy" id="373956"/>
    <lineage>
        <taxon>Eukaryota</taxon>
        <taxon>Metazoa</taxon>
        <taxon>Ecdysozoa</taxon>
        <taxon>Arthropoda</taxon>
        <taxon>Crustacea</taxon>
        <taxon>Multicrustacea</taxon>
        <taxon>Malacostraca</taxon>
        <taxon>Eumalacostraca</taxon>
        <taxon>Eucarida</taxon>
        <taxon>Decapoda</taxon>
        <taxon>Pleocyemata</taxon>
        <taxon>Caridea</taxon>
        <taxon>Atyoidea</taxon>
        <taxon>Atyidae</taxon>
        <taxon>Halocaridina</taxon>
    </lineage>
</organism>
<dbReference type="PANTHER" id="PTHR47456:SF1">
    <property type="entry name" value="PHD-TYPE DOMAIN-CONTAINING PROTEIN"/>
    <property type="match status" value="1"/>
</dbReference>
<dbReference type="Pfam" id="PF15299">
    <property type="entry name" value="ALS2CR8"/>
    <property type="match status" value="1"/>
</dbReference>
<keyword evidence="2" id="KW-1185">Reference proteome</keyword>
<gene>
    <name evidence="1" type="ORF">SK128_025244</name>
</gene>
<evidence type="ECO:0000313" key="1">
    <source>
        <dbReference type="EMBL" id="KAK7068454.1"/>
    </source>
</evidence>
<protein>
    <submittedName>
        <fullName evidence="1">Uncharacterized protein</fullName>
    </submittedName>
</protein>
<evidence type="ECO:0000313" key="2">
    <source>
        <dbReference type="Proteomes" id="UP001381693"/>
    </source>
</evidence>
<dbReference type="AlphaFoldDB" id="A0AAN8ZYX4"/>
<comment type="caution">
    <text evidence="1">The sequence shown here is derived from an EMBL/GenBank/DDBJ whole genome shotgun (WGS) entry which is preliminary data.</text>
</comment>
<dbReference type="Proteomes" id="UP001381693">
    <property type="component" value="Unassembled WGS sequence"/>
</dbReference>
<reference evidence="1 2" key="1">
    <citation type="submission" date="2023-11" db="EMBL/GenBank/DDBJ databases">
        <title>Halocaridina rubra genome assembly.</title>
        <authorList>
            <person name="Smith C."/>
        </authorList>
    </citation>
    <scope>NUCLEOTIDE SEQUENCE [LARGE SCALE GENOMIC DNA]</scope>
    <source>
        <strain evidence="1">EP-1</strain>
        <tissue evidence="1">Whole</tissue>
    </source>
</reference>
<accession>A0AAN8ZYX4</accession>
<name>A0AAN8ZYX4_HALRR</name>
<sequence length="410" mass="46184">MASEGDGLKRGWTDGEIEADAKFDEYGFEEQDQSLIGICDSVDLNWLPAVFGLISASTMSVCGYVTSEDDLETVFRCHEIYTQCPFHRDGDDQNKRQSRPRRLFYGSRLLELSSHLTSNDRCRVYLCKHGMRLRGSKVNKSDEVSAFKNAECSSASSTKCPARIYVNEVAVYSDYEISGLTMKEKQDKMNGLKRDIVEKPDSLNIDKYYHIRLPLKSAHSVHKFELRMQSCKADVNIVRTLFQQANIKMPSKPTTSSPDEKNCKEPVLDFVAATGEHGHTKGVPTACPSRHGKAHPLVIKKIQELAEGGITSARAQKIILRDFVRQMFSDGIIEDDKPPSYYFPTESTIFNKIKSILYKTKGKRKQFLSQKLSPLNREAEEPILRIYITTSCTPNAAYSSGPHIESPATE</sequence>
<dbReference type="PANTHER" id="PTHR47456">
    <property type="entry name" value="PHD-TYPE DOMAIN-CONTAINING PROTEIN"/>
    <property type="match status" value="1"/>
</dbReference>
<dbReference type="InterPro" id="IPR029309">
    <property type="entry name" value="CaRF"/>
</dbReference>